<evidence type="ECO:0000313" key="1">
    <source>
        <dbReference type="EMBL" id="KPB02277.1"/>
    </source>
</evidence>
<dbReference type="EMBL" id="JXMU01000003">
    <property type="protein sequence ID" value="KPB02277.1"/>
    <property type="molecule type" value="Genomic_DNA"/>
</dbReference>
<keyword evidence="2" id="KW-1185">Reference proteome</keyword>
<dbReference type="RefSeq" id="WP_053997882.1">
    <property type="nucleotide sequence ID" value="NZ_JXMU01000003.1"/>
</dbReference>
<name>A0A0M9GNU2_9HYPH</name>
<reference evidence="1 2" key="1">
    <citation type="submission" date="2015-01" db="EMBL/GenBank/DDBJ databases">
        <title>Ahrensia donghaiensis sp. nov., a novel dimethylsulphoniopropionate-cleavage bacterium isolated from seawater and emended descriptions of the genus Ahrensia and Ahrensia kielensis.</title>
        <authorList>
            <person name="Liu J."/>
        </authorList>
    </citation>
    <scope>NUCLEOTIDE SEQUENCE [LARGE SCALE GENOMIC DNA]</scope>
    <source>
        <strain evidence="1 2">LZD062</strain>
    </source>
</reference>
<dbReference type="InterPro" id="IPR011855">
    <property type="entry name" value="Phgtail_TP901_1"/>
</dbReference>
<dbReference type="AlphaFoldDB" id="A0A0M9GNU2"/>
<evidence type="ECO:0000313" key="2">
    <source>
        <dbReference type="Proteomes" id="UP000038011"/>
    </source>
</evidence>
<sequence length="138" mass="14760">MASQRGKDILLKVRNIANGQFETIAGLRTKRISFNAQSVDITDSESAGRWRELLAGSGIRRASVAAGGIFKDKTSDEIVRSAFFDSETPDCQLVLPDFGTIEGAFQITALEYGGNHDAEVTFDIAIESAGELTFGAAA</sequence>
<dbReference type="PATRIC" id="fig|1514904.3.peg.2329"/>
<accession>A0A0M9GNU2</accession>
<protein>
    <submittedName>
        <fullName evidence="1">Tail protein</fullName>
    </submittedName>
</protein>
<dbReference type="PRINTS" id="PR01996">
    <property type="entry name" value="MTP1FAMILY"/>
</dbReference>
<gene>
    <name evidence="1" type="ORF">SU32_03120</name>
</gene>
<organism evidence="1 2">
    <name type="scientific">Ahrensia marina</name>
    <dbReference type="NCBI Taxonomy" id="1514904"/>
    <lineage>
        <taxon>Bacteria</taxon>
        <taxon>Pseudomonadati</taxon>
        <taxon>Pseudomonadota</taxon>
        <taxon>Alphaproteobacteria</taxon>
        <taxon>Hyphomicrobiales</taxon>
        <taxon>Ahrensiaceae</taxon>
        <taxon>Ahrensia</taxon>
    </lineage>
</organism>
<dbReference type="OrthoDB" id="7266971at2"/>
<dbReference type="STRING" id="1514904.SU32_03120"/>
<proteinExistence type="predicted"/>
<dbReference type="NCBIfam" id="TIGR02126">
    <property type="entry name" value="phgtail_TP901_1"/>
    <property type="match status" value="1"/>
</dbReference>
<dbReference type="Proteomes" id="UP000038011">
    <property type="component" value="Unassembled WGS sequence"/>
</dbReference>
<dbReference type="Pfam" id="PF06199">
    <property type="entry name" value="Phage_tail_2"/>
    <property type="match status" value="1"/>
</dbReference>
<dbReference type="InterPro" id="IPR022344">
    <property type="entry name" value="GTA_major-tail"/>
</dbReference>
<comment type="caution">
    <text evidence="1">The sequence shown here is derived from an EMBL/GenBank/DDBJ whole genome shotgun (WGS) entry which is preliminary data.</text>
</comment>